<dbReference type="AlphaFoldDB" id="A0A072UC21"/>
<keyword evidence="1" id="KW-0472">Membrane</keyword>
<proteinExistence type="predicted"/>
<evidence type="ECO:0000313" key="3">
    <source>
        <dbReference type="Proteomes" id="UP000002051"/>
    </source>
</evidence>
<reference evidence="1 3" key="2">
    <citation type="journal article" date="2014" name="BMC Genomics">
        <title>An improved genome release (version Mt4.0) for the model legume Medicago truncatula.</title>
        <authorList>
            <person name="Tang H."/>
            <person name="Krishnakumar V."/>
            <person name="Bidwell S."/>
            <person name="Rosen B."/>
            <person name="Chan A."/>
            <person name="Zhou S."/>
            <person name="Gentzbittel L."/>
            <person name="Childs K.L."/>
            <person name="Yandell M."/>
            <person name="Gundlach H."/>
            <person name="Mayer K.F."/>
            <person name="Schwartz D.C."/>
            <person name="Town C.D."/>
        </authorList>
    </citation>
    <scope>GENOME REANNOTATION</scope>
    <source>
        <strain evidence="1">A17</strain>
        <strain evidence="2 3">cv. Jemalong A17</strain>
    </source>
</reference>
<dbReference type="EMBL" id="CM001223">
    <property type="protein sequence ID" value="KEH23380.1"/>
    <property type="molecule type" value="Genomic_DNA"/>
</dbReference>
<protein>
    <submittedName>
        <fullName evidence="1">Transmembrane protein, putative</fullName>
    </submittedName>
</protein>
<reference evidence="2" key="3">
    <citation type="submission" date="2015-04" db="UniProtKB">
        <authorList>
            <consortium name="EnsemblPlants"/>
        </authorList>
    </citation>
    <scope>IDENTIFICATION</scope>
    <source>
        <strain evidence="2">cv. Jemalong A17</strain>
    </source>
</reference>
<dbReference type="EnsemblPlants" id="KEH23380">
    <property type="protein sequence ID" value="KEH23380"/>
    <property type="gene ID" value="MTR_7g078997"/>
</dbReference>
<name>A0A072UC21_MEDTR</name>
<evidence type="ECO:0000313" key="1">
    <source>
        <dbReference type="EMBL" id="KEH23380.1"/>
    </source>
</evidence>
<gene>
    <name evidence="1" type="ordered locus">MTR_7g078997</name>
</gene>
<organism evidence="1 3">
    <name type="scientific">Medicago truncatula</name>
    <name type="common">Barrel medic</name>
    <name type="synonym">Medicago tribuloides</name>
    <dbReference type="NCBI Taxonomy" id="3880"/>
    <lineage>
        <taxon>Eukaryota</taxon>
        <taxon>Viridiplantae</taxon>
        <taxon>Streptophyta</taxon>
        <taxon>Embryophyta</taxon>
        <taxon>Tracheophyta</taxon>
        <taxon>Spermatophyta</taxon>
        <taxon>Magnoliopsida</taxon>
        <taxon>eudicotyledons</taxon>
        <taxon>Gunneridae</taxon>
        <taxon>Pentapetalae</taxon>
        <taxon>rosids</taxon>
        <taxon>fabids</taxon>
        <taxon>Fabales</taxon>
        <taxon>Fabaceae</taxon>
        <taxon>Papilionoideae</taxon>
        <taxon>50 kb inversion clade</taxon>
        <taxon>NPAAA clade</taxon>
        <taxon>Hologalegina</taxon>
        <taxon>IRL clade</taxon>
        <taxon>Trifolieae</taxon>
        <taxon>Medicago</taxon>
    </lineage>
</organism>
<reference evidence="1 3" key="1">
    <citation type="journal article" date="2011" name="Nature">
        <title>The Medicago genome provides insight into the evolution of rhizobial symbioses.</title>
        <authorList>
            <person name="Young N.D."/>
            <person name="Debelle F."/>
            <person name="Oldroyd G.E."/>
            <person name="Geurts R."/>
            <person name="Cannon S.B."/>
            <person name="Udvardi M.K."/>
            <person name="Benedito V.A."/>
            <person name="Mayer K.F."/>
            <person name="Gouzy J."/>
            <person name="Schoof H."/>
            <person name="Van de Peer Y."/>
            <person name="Proost S."/>
            <person name="Cook D.R."/>
            <person name="Meyers B.C."/>
            <person name="Spannagl M."/>
            <person name="Cheung F."/>
            <person name="De Mita S."/>
            <person name="Krishnakumar V."/>
            <person name="Gundlach H."/>
            <person name="Zhou S."/>
            <person name="Mudge J."/>
            <person name="Bharti A.K."/>
            <person name="Murray J.D."/>
            <person name="Naoumkina M.A."/>
            <person name="Rosen B."/>
            <person name="Silverstein K.A."/>
            <person name="Tang H."/>
            <person name="Rombauts S."/>
            <person name="Zhao P.X."/>
            <person name="Zhou P."/>
            <person name="Barbe V."/>
            <person name="Bardou P."/>
            <person name="Bechner M."/>
            <person name="Bellec A."/>
            <person name="Berger A."/>
            <person name="Berges H."/>
            <person name="Bidwell S."/>
            <person name="Bisseling T."/>
            <person name="Choisne N."/>
            <person name="Couloux A."/>
            <person name="Denny R."/>
            <person name="Deshpande S."/>
            <person name="Dai X."/>
            <person name="Doyle J.J."/>
            <person name="Dudez A.M."/>
            <person name="Farmer A.D."/>
            <person name="Fouteau S."/>
            <person name="Franken C."/>
            <person name="Gibelin C."/>
            <person name="Gish J."/>
            <person name="Goldstein S."/>
            <person name="Gonzalez A.J."/>
            <person name="Green P.J."/>
            <person name="Hallab A."/>
            <person name="Hartog M."/>
            <person name="Hua A."/>
            <person name="Humphray S.J."/>
            <person name="Jeong D.H."/>
            <person name="Jing Y."/>
            <person name="Jocker A."/>
            <person name="Kenton S.M."/>
            <person name="Kim D.J."/>
            <person name="Klee K."/>
            <person name="Lai H."/>
            <person name="Lang C."/>
            <person name="Lin S."/>
            <person name="Macmil S.L."/>
            <person name="Magdelenat G."/>
            <person name="Matthews L."/>
            <person name="McCorrison J."/>
            <person name="Monaghan E.L."/>
            <person name="Mun J.H."/>
            <person name="Najar F.Z."/>
            <person name="Nicholson C."/>
            <person name="Noirot C."/>
            <person name="O'Bleness M."/>
            <person name="Paule C.R."/>
            <person name="Poulain J."/>
            <person name="Prion F."/>
            <person name="Qin B."/>
            <person name="Qu C."/>
            <person name="Retzel E.F."/>
            <person name="Riddle C."/>
            <person name="Sallet E."/>
            <person name="Samain S."/>
            <person name="Samson N."/>
            <person name="Sanders I."/>
            <person name="Saurat O."/>
            <person name="Scarpelli C."/>
            <person name="Schiex T."/>
            <person name="Segurens B."/>
            <person name="Severin A.J."/>
            <person name="Sherrier D.J."/>
            <person name="Shi R."/>
            <person name="Sims S."/>
            <person name="Singer S.R."/>
            <person name="Sinharoy S."/>
            <person name="Sterck L."/>
            <person name="Viollet A."/>
            <person name="Wang B.B."/>
            <person name="Wang K."/>
            <person name="Wang M."/>
            <person name="Wang X."/>
            <person name="Warfsmann J."/>
            <person name="Weissenbach J."/>
            <person name="White D.D."/>
            <person name="White J.D."/>
            <person name="Wiley G.B."/>
            <person name="Wincker P."/>
            <person name="Xing Y."/>
            <person name="Yang L."/>
            <person name="Yao Z."/>
            <person name="Ying F."/>
            <person name="Zhai J."/>
            <person name="Zhou L."/>
            <person name="Zuber A."/>
            <person name="Denarie J."/>
            <person name="Dixon R.A."/>
            <person name="May G.D."/>
            <person name="Schwartz D.C."/>
            <person name="Rogers J."/>
            <person name="Quetier F."/>
            <person name="Town C.D."/>
            <person name="Roe B.A."/>
        </authorList>
    </citation>
    <scope>NUCLEOTIDE SEQUENCE [LARGE SCALE GENOMIC DNA]</scope>
    <source>
        <strain evidence="1">A17</strain>
        <strain evidence="2 3">cv. Jemalong A17</strain>
    </source>
</reference>
<evidence type="ECO:0000313" key="2">
    <source>
        <dbReference type="EnsemblPlants" id="KEH23380"/>
    </source>
</evidence>
<sequence length="60" mass="6809">MAQDQQLNQLLTVENSFPKLPEFFISFAKNKLRTIEVLSVYFGSLCLNLALGLSNESKMQ</sequence>
<accession>A0A072UC21</accession>
<keyword evidence="3" id="KW-1185">Reference proteome</keyword>
<dbReference type="HOGENOM" id="CLU_2945250_0_0_1"/>
<keyword evidence="1" id="KW-0812">Transmembrane</keyword>
<dbReference type="Proteomes" id="UP000002051">
    <property type="component" value="Unassembled WGS sequence"/>
</dbReference>